<organism evidence="1 2">
    <name type="scientific">Nezara viridula</name>
    <name type="common">Southern green stink bug</name>
    <name type="synonym">Cimex viridulus</name>
    <dbReference type="NCBI Taxonomy" id="85310"/>
    <lineage>
        <taxon>Eukaryota</taxon>
        <taxon>Metazoa</taxon>
        <taxon>Ecdysozoa</taxon>
        <taxon>Arthropoda</taxon>
        <taxon>Hexapoda</taxon>
        <taxon>Insecta</taxon>
        <taxon>Pterygota</taxon>
        <taxon>Neoptera</taxon>
        <taxon>Paraneoptera</taxon>
        <taxon>Hemiptera</taxon>
        <taxon>Heteroptera</taxon>
        <taxon>Panheteroptera</taxon>
        <taxon>Pentatomomorpha</taxon>
        <taxon>Pentatomoidea</taxon>
        <taxon>Pentatomidae</taxon>
        <taxon>Pentatominae</taxon>
        <taxon>Nezara</taxon>
    </lineage>
</organism>
<dbReference type="EMBL" id="OV725077">
    <property type="protein sequence ID" value="CAH1391567.1"/>
    <property type="molecule type" value="Genomic_DNA"/>
</dbReference>
<keyword evidence="2" id="KW-1185">Reference proteome</keyword>
<protein>
    <submittedName>
        <fullName evidence="1">Uncharacterized protein</fullName>
    </submittedName>
</protein>
<gene>
    <name evidence="1" type="ORF">NEZAVI_LOCUS2564</name>
</gene>
<proteinExistence type="predicted"/>
<reference evidence="1" key="1">
    <citation type="submission" date="2022-01" db="EMBL/GenBank/DDBJ databases">
        <authorList>
            <person name="King R."/>
        </authorList>
    </citation>
    <scope>NUCLEOTIDE SEQUENCE</scope>
</reference>
<dbReference type="Proteomes" id="UP001152798">
    <property type="component" value="Chromosome 1"/>
</dbReference>
<name>A0A9P0E3C4_NEZVI</name>
<evidence type="ECO:0000313" key="2">
    <source>
        <dbReference type="Proteomes" id="UP001152798"/>
    </source>
</evidence>
<evidence type="ECO:0000313" key="1">
    <source>
        <dbReference type="EMBL" id="CAH1391567.1"/>
    </source>
</evidence>
<accession>A0A9P0E3C4</accession>
<sequence length="40" mass="4711">MLQYFFKSNNGEEDSKGVVLIFFLQNSKQCLHFICILLKN</sequence>
<dbReference type="AlphaFoldDB" id="A0A9P0E3C4"/>